<dbReference type="InterPro" id="IPR017451">
    <property type="entry name" value="F-box-assoc_interact_dom"/>
</dbReference>
<dbReference type="NCBIfam" id="TIGR01640">
    <property type="entry name" value="F_box_assoc_1"/>
    <property type="match status" value="1"/>
</dbReference>
<dbReference type="OrthoDB" id="1166304at2759"/>
<dbReference type="PANTHER" id="PTHR31672:SF13">
    <property type="entry name" value="F-BOX PROTEIN CPR30-LIKE"/>
    <property type="match status" value="1"/>
</dbReference>
<dbReference type="InterPro" id="IPR050796">
    <property type="entry name" value="SCF_F-box_component"/>
</dbReference>
<dbReference type="PANTHER" id="PTHR31672">
    <property type="entry name" value="BNACNNG10540D PROTEIN"/>
    <property type="match status" value="1"/>
</dbReference>
<accession>A0A2G2VDG8</accession>
<dbReference type="STRING" id="33114.A0A2G2VDG8"/>
<dbReference type="Pfam" id="PF07734">
    <property type="entry name" value="FBA_1"/>
    <property type="match status" value="1"/>
</dbReference>
<name>A0A2G2VDG8_CAPBA</name>
<feature type="domain" description="F-box associated beta-propeller type 1" evidence="1">
    <location>
        <begin position="122"/>
        <end position="342"/>
    </location>
</feature>
<evidence type="ECO:0000313" key="3">
    <source>
        <dbReference type="Proteomes" id="UP000224567"/>
    </source>
</evidence>
<evidence type="ECO:0000313" key="2">
    <source>
        <dbReference type="EMBL" id="PHT31007.1"/>
    </source>
</evidence>
<comment type="caution">
    <text evidence="2">The sequence shown here is derived from an EMBL/GenBank/DDBJ whole genome shotgun (WGS) entry which is preliminary data.</text>
</comment>
<keyword evidence="3" id="KW-1185">Reference proteome</keyword>
<reference evidence="3" key="2">
    <citation type="journal article" date="2017" name="J. Anim. Genet.">
        <title>Multiple reference genome sequences of hot pepper reveal the massive evolution of plant disease resistance genes by retroduplication.</title>
        <authorList>
            <person name="Kim S."/>
            <person name="Park J."/>
            <person name="Yeom S.-I."/>
            <person name="Kim Y.-M."/>
            <person name="Seo E."/>
            <person name="Kim K.-T."/>
            <person name="Kim M.-S."/>
            <person name="Lee J.M."/>
            <person name="Cheong K."/>
            <person name="Shin H.-S."/>
            <person name="Kim S.-B."/>
            <person name="Han K."/>
            <person name="Lee J."/>
            <person name="Park M."/>
            <person name="Lee H.-A."/>
            <person name="Lee H.-Y."/>
            <person name="Lee Y."/>
            <person name="Oh S."/>
            <person name="Lee J.H."/>
            <person name="Choi E."/>
            <person name="Choi E."/>
            <person name="Lee S.E."/>
            <person name="Jeon J."/>
            <person name="Kim H."/>
            <person name="Choi G."/>
            <person name="Song H."/>
            <person name="Lee J."/>
            <person name="Lee S.-C."/>
            <person name="Kwon J.-K."/>
            <person name="Lee H.-Y."/>
            <person name="Koo N."/>
            <person name="Hong Y."/>
            <person name="Kim R.W."/>
            <person name="Kang W.-H."/>
            <person name="Huh J.H."/>
            <person name="Kang B.-C."/>
            <person name="Yang T.-J."/>
            <person name="Lee Y.-H."/>
            <person name="Bennetzen J.L."/>
            <person name="Choi D."/>
        </authorList>
    </citation>
    <scope>NUCLEOTIDE SEQUENCE [LARGE SCALE GENOMIC DNA]</scope>
    <source>
        <strain evidence="3">cv. PBC81</strain>
    </source>
</reference>
<reference evidence="2 3" key="1">
    <citation type="journal article" date="2017" name="Genome Biol.">
        <title>New reference genome sequences of hot pepper reveal the massive evolution of plant disease-resistance genes by retroduplication.</title>
        <authorList>
            <person name="Kim S."/>
            <person name="Park J."/>
            <person name="Yeom S.I."/>
            <person name="Kim Y.M."/>
            <person name="Seo E."/>
            <person name="Kim K.T."/>
            <person name="Kim M.S."/>
            <person name="Lee J.M."/>
            <person name="Cheong K."/>
            <person name="Shin H.S."/>
            <person name="Kim S.B."/>
            <person name="Han K."/>
            <person name="Lee J."/>
            <person name="Park M."/>
            <person name="Lee H.A."/>
            <person name="Lee H.Y."/>
            <person name="Lee Y."/>
            <person name="Oh S."/>
            <person name="Lee J.H."/>
            <person name="Choi E."/>
            <person name="Choi E."/>
            <person name="Lee S.E."/>
            <person name="Jeon J."/>
            <person name="Kim H."/>
            <person name="Choi G."/>
            <person name="Song H."/>
            <person name="Lee J."/>
            <person name="Lee S.C."/>
            <person name="Kwon J.K."/>
            <person name="Lee H.Y."/>
            <person name="Koo N."/>
            <person name="Hong Y."/>
            <person name="Kim R.W."/>
            <person name="Kang W.H."/>
            <person name="Huh J.H."/>
            <person name="Kang B.C."/>
            <person name="Yang T.J."/>
            <person name="Lee Y.H."/>
            <person name="Bennetzen J.L."/>
            <person name="Choi D."/>
        </authorList>
    </citation>
    <scope>NUCLEOTIDE SEQUENCE [LARGE SCALE GENOMIC DNA]</scope>
    <source>
        <strain evidence="3">cv. PBC81</strain>
    </source>
</reference>
<dbReference type="Proteomes" id="UP000224567">
    <property type="component" value="Unassembled WGS sequence"/>
</dbReference>
<dbReference type="AlphaFoldDB" id="A0A2G2VDG8"/>
<dbReference type="EMBL" id="MLFT02000012">
    <property type="protein sequence ID" value="PHT31007.1"/>
    <property type="molecule type" value="Genomic_DNA"/>
</dbReference>
<evidence type="ECO:0000259" key="1">
    <source>
        <dbReference type="Pfam" id="PF07734"/>
    </source>
</evidence>
<proteinExistence type="predicted"/>
<gene>
    <name evidence="2" type="ORF">CQW23_27344</name>
</gene>
<protein>
    <recommendedName>
        <fullName evidence="1">F-box associated beta-propeller type 1 domain-containing protein</fullName>
    </recommendedName>
</protein>
<organism evidence="2 3">
    <name type="scientific">Capsicum baccatum</name>
    <name type="common">Peruvian pepper</name>
    <dbReference type="NCBI Taxonomy" id="33114"/>
    <lineage>
        <taxon>Eukaryota</taxon>
        <taxon>Viridiplantae</taxon>
        <taxon>Streptophyta</taxon>
        <taxon>Embryophyta</taxon>
        <taxon>Tracheophyta</taxon>
        <taxon>Spermatophyta</taxon>
        <taxon>Magnoliopsida</taxon>
        <taxon>eudicotyledons</taxon>
        <taxon>Gunneridae</taxon>
        <taxon>Pentapetalae</taxon>
        <taxon>asterids</taxon>
        <taxon>lamiids</taxon>
        <taxon>Solanales</taxon>
        <taxon>Solanaceae</taxon>
        <taxon>Solanoideae</taxon>
        <taxon>Capsiceae</taxon>
        <taxon>Capsicum</taxon>
    </lineage>
</organism>
<dbReference type="InterPro" id="IPR006527">
    <property type="entry name" value="F-box-assoc_dom_typ1"/>
</dbReference>
<sequence>MKMSTLEKKKNVKLLAANRQVFKAVQQKNLISKANLFNQFINGEEKAATQNLNLEKFNLFNGEERFNLYNHISINGNTEHMDDVDEPMATHVQDEILMDILKRLPVKSLLRFKLSMVLSDRRSILLLWNPSTRESKVPPNPEFLEVGCRLGLGYASTKGDYKILKVNINVRDHSSSSEILNMKYGLWRKIDKHPVASWNLLLDTSSLAMVHETFHWIVAVGEYDVVTERKASLVSFSISNEVYGEIPLPEQVLCPTHIFRFGVSVFNEMLCVYSSSVCKSEAFKLWVMKDYSVKEFWNLVFTIYDPLICDFNPKYWFADGKWLYWFRHVRSRETAFRMSDESFVSWSKSGNFTGIAFTESLISPKSLFY</sequence>